<dbReference type="PANTHER" id="PTHR36109">
    <property type="entry name" value="MEMBRANE PROTEIN-RELATED"/>
    <property type="match status" value="1"/>
</dbReference>
<gene>
    <name evidence="2" type="ordered locus">BTH_II0430</name>
</gene>
<accession>Q2T869</accession>
<feature type="region of interest" description="Disordered" evidence="1">
    <location>
        <begin position="1"/>
        <end position="20"/>
    </location>
</feature>
<dbReference type="InterPro" id="IPR052948">
    <property type="entry name" value="Low_temp-induced_all0457"/>
</dbReference>
<proteinExistence type="predicted"/>
<evidence type="ECO:0008006" key="4">
    <source>
        <dbReference type="Google" id="ProtNLM"/>
    </source>
</evidence>
<name>Q2T869_BURTA</name>
<dbReference type="KEGG" id="bte:BTH_II0430"/>
<reference evidence="2 3" key="1">
    <citation type="journal article" date="2005" name="BMC Genomics">
        <title>Bacterial genome adaptation to niches: divergence of the potential virulence genes in three Burkholderia species of different survival strategies.</title>
        <authorList>
            <person name="Kim H.S."/>
            <person name="Schell M.A."/>
            <person name="Yu Y."/>
            <person name="Ulrich R.L."/>
            <person name="Sarria S.H."/>
            <person name="Nierman W.C."/>
            <person name="DeShazer D."/>
        </authorList>
    </citation>
    <scope>NUCLEOTIDE SEQUENCE [LARGE SCALE GENOMIC DNA]</scope>
    <source>
        <strain evidence="3">ATCC 700388 / DSM 13276 / CCUG 48851 / CIP 106301 / E264</strain>
    </source>
</reference>
<dbReference type="Proteomes" id="UP000001930">
    <property type="component" value="Chromosome II"/>
</dbReference>
<evidence type="ECO:0000313" key="3">
    <source>
        <dbReference type="Proteomes" id="UP000001930"/>
    </source>
</evidence>
<dbReference type="PANTHER" id="PTHR36109:SF2">
    <property type="entry name" value="MEMBRANE PROTEIN"/>
    <property type="match status" value="1"/>
</dbReference>
<dbReference type="HOGENOM" id="CLU_1044600_0_0_4"/>
<sequence>MNEGASKNRTGSTSAPVPHQIPKHVERLIPNGAPWLRVARRVPPPPSATLAEARVSPRLRHIGLEHRAYLARGWPGKTPSKSWGPTHMPGRPLTEVIMRRIYFLLPDTDTARVIVDELLVKRIEWRRIHVVANDNIPLENLPEATIAQSSDLLPALARGTAAGGVTGALAGLAAIAFPPAGLTIAGGAVVAFAIAGAGFGAWVGTMIGVSVPNTRLKHFEDAVEKGELLMMIDVHRDRVEEIEALIKQHHPDAHLEGTDPTIPAFP</sequence>
<organism evidence="2 3">
    <name type="scientific">Burkholderia thailandensis (strain ATCC 700388 / DSM 13276 / CCUG 48851 / CIP 106301 / E264)</name>
    <dbReference type="NCBI Taxonomy" id="271848"/>
    <lineage>
        <taxon>Bacteria</taxon>
        <taxon>Pseudomonadati</taxon>
        <taxon>Pseudomonadota</taxon>
        <taxon>Betaproteobacteria</taxon>
        <taxon>Burkholderiales</taxon>
        <taxon>Burkholderiaceae</taxon>
        <taxon>Burkholderia</taxon>
        <taxon>pseudomallei group</taxon>
    </lineage>
</organism>
<dbReference type="EMBL" id="CP000085">
    <property type="protein sequence ID" value="ABC36262.1"/>
    <property type="molecule type" value="Genomic_DNA"/>
</dbReference>
<evidence type="ECO:0000256" key="1">
    <source>
        <dbReference type="SAM" id="MobiDB-lite"/>
    </source>
</evidence>
<evidence type="ECO:0000313" key="2">
    <source>
        <dbReference type="EMBL" id="ABC36262.1"/>
    </source>
</evidence>
<dbReference type="AlphaFoldDB" id="Q2T869"/>
<feature type="compositionally biased region" description="Polar residues" evidence="1">
    <location>
        <begin position="1"/>
        <end position="15"/>
    </location>
</feature>
<keyword evidence="3" id="KW-1185">Reference proteome</keyword>
<protein>
    <recommendedName>
        <fullName evidence="4">DUF1269 domain-containing protein</fullName>
    </recommendedName>
</protein>